<evidence type="ECO:0000313" key="2">
    <source>
        <dbReference type="EMBL" id="KAL1839536.1"/>
    </source>
</evidence>
<sequence>MRSSRTRPVRSLVRSGLRSEAWTEGIAAAWAHETGDLLDNWVFILLFPWPRSYPSLVVCWAHLLSCASSPPSPLRVAPLQRRQGSPVAIHGRQGTGRSSRVCRQIASKSRRRRGVRSGLHAWDSGCNPQQGDPGVVGICGRPSCAARVICAKHACRARSWRNTAVAVFPTSLLDEARPGARKQQRKGTKRQISSYQQQ</sequence>
<protein>
    <submittedName>
        <fullName evidence="2">Uncharacterized protein</fullName>
    </submittedName>
</protein>
<evidence type="ECO:0000256" key="1">
    <source>
        <dbReference type="SAM" id="MobiDB-lite"/>
    </source>
</evidence>
<dbReference type="EMBL" id="JAZHXJ010002322">
    <property type="protein sequence ID" value="KAL1839536.1"/>
    <property type="molecule type" value="Genomic_DNA"/>
</dbReference>
<comment type="caution">
    <text evidence="2">The sequence shown here is derived from an EMBL/GenBank/DDBJ whole genome shotgun (WGS) entry which is preliminary data.</text>
</comment>
<organism evidence="2 3">
    <name type="scientific">Phialemonium thermophilum</name>
    <dbReference type="NCBI Taxonomy" id="223376"/>
    <lineage>
        <taxon>Eukaryota</taxon>
        <taxon>Fungi</taxon>
        <taxon>Dikarya</taxon>
        <taxon>Ascomycota</taxon>
        <taxon>Pezizomycotina</taxon>
        <taxon>Sordariomycetes</taxon>
        <taxon>Sordariomycetidae</taxon>
        <taxon>Cephalothecales</taxon>
        <taxon>Cephalothecaceae</taxon>
        <taxon>Phialemonium</taxon>
    </lineage>
</organism>
<dbReference type="Proteomes" id="UP001586593">
    <property type="component" value="Unassembled WGS sequence"/>
</dbReference>
<evidence type="ECO:0000313" key="3">
    <source>
        <dbReference type="Proteomes" id="UP001586593"/>
    </source>
</evidence>
<keyword evidence="3" id="KW-1185">Reference proteome</keyword>
<accession>A0ABR3VEI4</accession>
<reference evidence="2 3" key="1">
    <citation type="journal article" date="2024" name="Commun. Biol.">
        <title>Comparative genomic analysis of thermophilic fungi reveals convergent evolutionary adaptations and gene losses.</title>
        <authorList>
            <person name="Steindorff A.S."/>
            <person name="Aguilar-Pontes M.V."/>
            <person name="Robinson A.J."/>
            <person name="Andreopoulos B."/>
            <person name="LaButti K."/>
            <person name="Kuo A."/>
            <person name="Mondo S."/>
            <person name="Riley R."/>
            <person name="Otillar R."/>
            <person name="Haridas S."/>
            <person name="Lipzen A."/>
            <person name="Grimwood J."/>
            <person name="Schmutz J."/>
            <person name="Clum A."/>
            <person name="Reid I.D."/>
            <person name="Moisan M.C."/>
            <person name="Butler G."/>
            <person name="Nguyen T.T.M."/>
            <person name="Dewar K."/>
            <person name="Conant G."/>
            <person name="Drula E."/>
            <person name="Henrissat B."/>
            <person name="Hansel C."/>
            <person name="Singer S."/>
            <person name="Hutchinson M.I."/>
            <person name="de Vries R.P."/>
            <person name="Natvig D.O."/>
            <person name="Powell A.J."/>
            <person name="Tsang A."/>
            <person name="Grigoriev I.V."/>
        </authorList>
    </citation>
    <scope>NUCLEOTIDE SEQUENCE [LARGE SCALE GENOMIC DNA]</scope>
    <source>
        <strain evidence="2 3">ATCC 24622</strain>
    </source>
</reference>
<proteinExistence type="predicted"/>
<feature type="compositionally biased region" description="Basic residues" evidence="1">
    <location>
        <begin position="179"/>
        <end position="189"/>
    </location>
</feature>
<feature type="region of interest" description="Disordered" evidence="1">
    <location>
        <begin position="176"/>
        <end position="198"/>
    </location>
</feature>
<gene>
    <name evidence="2" type="ORF">VTK73DRAFT_4019</name>
</gene>
<name>A0ABR3VEI4_9PEZI</name>